<accession>A0A1G2SP60</accession>
<feature type="transmembrane region" description="Helical" evidence="8">
    <location>
        <begin position="179"/>
        <end position="197"/>
    </location>
</feature>
<feature type="transmembrane region" description="Helical" evidence="8">
    <location>
        <begin position="152"/>
        <end position="172"/>
    </location>
</feature>
<gene>
    <name evidence="9" type="ORF">A2591_01330</name>
</gene>
<evidence type="ECO:0000313" key="10">
    <source>
        <dbReference type="Proteomes" id="UP000178168"/>
    </source>
</evidence>
<feature type="transmembrane region" description="Helical" evidence="8">
    <location>
        <begin position="89"/>
        <end position="111"/>
    </location>
</feature>
<dbReference type="GO" id="GO:0034257">
    <property type="term" value="F:nicotinamide riboside transmembrane transporter activity"/>
    <property type="evidence" value="ECO:0007669"/>
    <property type="project" value="InterPro"/>
</dbReference>
<evidence type="ECO:0000256" key="8">
    <source>
        <dbReference type="SAM" id="Phobius"/>
    </source>
</evidence>
<sequence>MLGDRAAHREQARIALAMLAVTALYEAASAYVLGPDFALNWYEVIGTWSGLTCVWLSRTRNILCWPWGIVSAAALGAFFAQIGLPGQQWLNWGYFLVIQLWAWPNWVFGGAGRTELPVSRLSFLGRAAVLLSVAAGTVAVYVTIGLIAPGSLYPIVDALVVASSVVAQFLLGRKIVESWVLWLGPVNAASIFLFAAAGAYTVMALYVAFFIHALVALRSWNTVFRSGARIGAPITI</sequence>
<dbReference type="PANTHER" id="PTHR36122">
    <property type="entry name" value="NICOTINAMIDE RIBOSIDE TRANSPORTER PNUC"/>
    <property type="match status" value="1"/>
</dbReference>
<keyword evidence="3" id="KW-0813">Transport</keyword>
<evidence type="ECO:0000256" key="3">
    <source>
        <dbReference type="ARBA" id="ARBA00022448"/>
    </source>
</evidence>
<keyword evidence="6 8" id="KW-1133">Transmembrane helix</keyword>
<feature type="transmembrane region" description="Helical" evidence="8">
    <location>
        <begin position="203"/>
        <end position="220"/>
    </location>
</feature>
<dbReference type="GO" id="GO:0005886">
    <property type="term" value="C:plasma membrane"/>
    <property type="evidence" value="ECO:0007669"/>
    <property type="project" value="UniProtKB-SubCell"/>
</dbReference>
<feature type="transmembrane region" description="Helical" evidence="8">
    <location>
        <begin position="12"/>
        <end position="33"/>
    </location>
</feature>
<dbReference type="Pfam" id="PF04973">
    <property type="entry name" value="NMN_transporter"/>
    <property type="match status" value="1"/>
</dbReference>
<dbReference type="Proteomes" id="UP000178168">
    <property type="component" value="Unassembled WGS sequence"/>
</dbReference>
<comment type="caution">
    <text evidence="9">The sequence shown here is derived from an EMBL/GenBank/DDBJ whole genome shotgun (WGS) entry which is preliminary data.</text>
</comment>
<organism evidence="9 10">
    <name type="scientific">Candidatus Yonathbacteria bacterium RIFOXYD1_FULL_52_36</name>
    <dbReference type="NCBI Taxonomy" id="1802730"/>
    <lineage>
        <taxon>Bacteria</taxon>
        <taxon>Candidatus Yonathiibacteriota</taxon>
    </lineage>
</organism>
<evidence type="ECO:0000256" key="5">
    <source>
        <dbReference type="ARBA" id="ARBA00022692"/>
    </source>
</evidence>
<feature type="transmembrane region" description="Helical" evidence="8">
    <location>
        <begin position="63"/>
        <end position="83"/>
    </location>
</feature>
<evidence type="ECO:0000313" key="9">
    <source>
        <dbReference type="EMBL" id="OHA86171.1"/>
    </source>
</evidence>
<keyword evidence="5 8" id="KW-0812">Transmembrane</keyword>
<feature type="transmembrane region" description="Helical" evidence="8">
    <location>
        <begin position="39"/>
        <end position="56"/>
    </location>
</feature>
<keyword evidence="7 8" id="KW-0472">Membrane</keyword>
<dbReference type="InterPro" id="IPR006419">
    <property type="entry name" value="NMN_transpt_PnuC"/>
</dbReference>
<name>A0A1G2SP60_9BACT</name>
<feature type="transmembrane region" description="Helical" evidence="8">
    <location>
        <begin position="123"/>
        <end position="146"/>
    </location>
</feature>
<dbReference type="EMBL" id="MHUZ01000008">
    <property type="protein sequence ID" value="OHA86171.1"/>
    <property type="molecule type" value="Genomic_DNA"/>
</dbReference>
<evidence type="ECO:0000256" key="1">
    <source>
        <dbReference type="ARBA" id="ARBA00004651"/>
    </source>
</evidence>
<proteinExistence type="inferred from homology"/>
<comment type="similarity">
    <text evidence="2">Belongs to the nicotinamide ribonucleoside (NR) uptake permease (TC 4.B.1) family.</text>
</comment>
<dbReference type="AlphaFoldDB" id="A0A1G2SP60"/>
<dbReference type="PANTHER" id="PTHR36122:SF2">
    <property type="entry name" value="NICOTINAMIDE RIBOSIDE TRANSPORTER PNUC"/>
    <property type="match status" value="1"/>
</dbReference>
<protein>
    <recommendedName>
        <fullName evidence="11">Nicotinamide mononucleotide transporter PnuC</fullName>
    </recommendedName>
</protein>
<evidence type="ECO:0000256" key="7">
    <source>
        <dbReference type="ARBA" id="ARBA00023136"/>
    </source>
</evidence>
<comment type="subcellular location">
    <subcellularLocation>
        <location evidence="1">Cell membrane</location>
        <topology evidence="1">Multi-pass membrane protein</topology>
    </subcellularLocation>
</comment>
<evidence type="ECO:0000256" key="6">
    <source>
        <dbReference type="ARBA" id="ARBA00022989"/>
    </source>
</evidence>
<dbReference type="STRING" id="1802730.A2591_01330"/>
<evidence type="ECO:0000256" key="4">
    <source>
        <dbReference type="ARBA" id="ARBA00022475"/>
    </source>
</evidence>
<evidence type="ECO:0008006" key="11">
    <source>
        <dbReference type="Google" id="ProtNLM"/>
    </source>
</evidence>
<evidence type="ECO:0000256" key="2">
    <source>
        <dbReference type="ARBA" id="ARBA00006669"/>
    </source>
</evidence>
<reference evidence="9 10" key="1">
    <citation type="journal article" date="2016" name="Nat. Commun.">
        <title>Thousands of microbial genomes shed light on interconnected biogeochemical processes in an aquifer system.</title>
        <authorList>
            <person name="Anantharaman K."/>
            <person name="Brown C.T."/>
            <person name="Hug L.A."/>
            <person name="Sharon I."/>
            <person name="Castelle C.J."/>
            <person name="Probst A.J."/>
            <person name="Thomas B.C."/>
            <person name="Singh A."/>
            <person name="Wilkins M.J."/>
            <person name="Karaoz U."/>
            <person name="Brodie E.L."/>
            <person name="Williams K.H."/>
            <person name="Hubbard S.S."/>
            <person name="Banfield J.F."/>
        </authorList>
    </citation>
    <scope>NUCLEOTIDE SEQUENCE [LARGE SCALE GENOMIC DNA]</scope>
</reference>
<dbReference type="NCBIfam" id="TIGR01528">
    <property type="entry name" value="NMN_trans_PnuC"/>
    <property type="match status" value="1"/>
</dbReference>
<keyword evidence="4" id="KW-1003">Cell membrane</keyword>